<dbReference type="RefSeq" id="WP_252821101.1">
    <property type="nucleotide sequence ID" value="NZ_JAMXQS010000008.1"/>
</dbReference>
<dbReference type="SFLD" id="SFLDG01132">
    <property type="entry name" value="C1.5.3:_5'-Nucleotidase_Like"/>
    <property type="match status" value="1"/>
</dbReference>
<dbReference type="Gene3D" id="3.40.50.1000">
    <property type="entry name" value="HAD superfamily/HAD-like"/>
    <property type="match status" value="1"/>
</dbReference>
<dbReference type="InterPro" id="IPR023214">
    <property type="entry name" value="HAD_sf"/>
</dbReference>
<evidence type="ECO:0000313" key="1">
    <source>
        <dbReference type="EMBL" id="MCO6051487.1"/>
    </source>
</evidence>
<proteinExistence type="predicted"/>
<keyword evidence="2" id="KW-1185">Reference proteome</keyword>
<sequence length="238" mass="26511">MTHTPPSPEHFAHVETWIFDLDNTLYPRSANLFAQIDAKMTDYVAELLSLDHAAAKKLQKELYHEQGTTLAGLMARYDINPDDFLLRVHDLDYSPIEAAPELGEAIAALPGRKFIFTNGDRPHAERTATKLGILEHFEDIFDIVAAELLPKPAALAYDRFLARHGIDGSRAAMFEDLARNLVVPKTLGMKTVLVVPPSLEEPLADVWEKDAGFTDEVDYVTDDLTNFLRTVQPTPVSG</sequence>
<dbReference type="CDD" id="cd02604">
    <property type="entry name" value="HAD_5NT"/>
    <property type="match status" value="1"/>
</dbReference>
<comment type="caution">
    <text evidence="1">The sequence shown here is derived from an EMBL/GenBank/DDBJ whole genome shotgun (WGS) entry which is preliminary data.</text>
</comment>
<dbReference type="Pfam" id="PF00702">
    <property type="entry name" value="Hydrolase"/>
    <property type="match status" value="1"/>
</dbReference>
<dbReference type="PANTHER" id="PTHR12725">
    <property type="entry name" value="HALOACID DEHALOGENASE-LIKE HYDROLASE"/>
    <property type="match status" value="1"/>
</dbReference>
<dbReference type="EMBL" id="JAMXQS010000008">
    <property type="protein sequence ID" value="MCO6051487.1"/>
    <property type="molecule type" value="Genomic_DNA"/>
</dbReference>
<dbReference type="InterPro" id="IPR010237">
    <property type="entry name" value="Pyr-5-nucltdase"/>
</dbReference>
<organism evidence="1 2">
    <name type="scientific">Mesorhizobium liriopis</name>
    <dbReference type="NCBI Taxonomy" id="2953882"/>
    <lineage>
        <taxon>Bacteria</taxon>
        <taxon>Pseudomonadati</taxon>
        <taxon>Pseudomonadota</taxon>
        <taxon>Alphaproteobacteria</taxon>
        <taxon>Hyphomicrobiales</taxon>
        <taxon>Phyllobacteriaceae</taxon>
        <taxon>Mesorhizobium</taxon>
    </lineage>
</organism>
<accession>A0ABT1C9N2</accession>
<dbReference type="SFLD" id="SFLDG01129">
    <property type="entry name" value="C1.5:_HAD__Beta-PGM__Phosphata"/>
    <property type="match status" value="1"/>
</dbReference>
<name>A0ABT1C9N2_9HYPH</name>
<dbReference type="NCBIfam" id="TIGR01509">
    <property type="entry name" value="HAD-SF-IA-v3"/>
    <property type="match status" value="1"/>
</dbReference>
<dbReference type="Proteomes" id="UP001205906">
    <property type="component" value="Unassembled WGS sequence"/>
</dbReference>
<dbReference type="PANTHER" id="PTHR12725:SF117">
    <property type="entry name" value="HALOACID DEHALOGENASE-LIKE HYDROLASE"/>
    <property type="match status" value="1"/>
</dbReference>
<dbReference type="SFLD" id="SFLDS00003">
    <property type="entry name" value="Haloacid_Dehalogenase"/>
    <property type="match status" value="1"/>
</dbReference>
<dbReference type="NCBIfam" id="TIGR01993">
    <property type="entry name" value="Pyr-5-nucltdase"/>
    <property type="match status" value="1"/>
</dbReference>
<dbReference type="InterPro" id="IPR006439">
    <property type="entry name" value="HAD-SF_hydro_IA"/>
</dbReference>
<gene>
    <name evidence="1" type="ORF">NGM99_17010</name>
</gene>
<reference evidence="1 2" key="1">
    <citation type="submission" date="2022-06" db="EMBL/GenBank/DDBJ databases">
        <title>Mesorhizobium sp. strain RP14 Genome sequencing and assembly.</title>
        <authorList>
            <person name="Kim I."/>
        </authorList>
    </citation>
    <scope>NUCLEOTIDE SEQUENCE [LARGE SCALE GENOMIC DNA]</scope>
    <source>
        <strain evidence="2">RP14(2022)</strain>
    </source>
</reference>
<protein>
    <submittedName>
        <fullName evidence="1">Pyrimidine 5'-nucleotidase</fullName>
    </submittedName>
</protein>
<dbReference type="InterPro" id="IPR036412">
    <property type="entry name" value="HAD-like_sf"/>
</dbReference>
<dbReference type="Gene3D" id="1.10.150.450">
    <property type="match status" value="1"/>
</dbReference>
<evidence type="ECO:0000313" key="2">
    <source>
        <dbReference type="Proteomes" id="UP001205906"/>
    </source>
</evidence>
<dbReference type="SUPFAM" id="SSF56784">
    <property type="entry name" value="HAD-like"/>
    <property type="match status" value="1"/>
</dbReference>